<dbReference type="InterPro" id="IPR051783">
    <property type="entry name" value="NAD(P)-dependent_oxidoreduct"/>
</dbReference>
<dbReference type="AlphaFoldDB" id="A0AA95NCQ7"/>
<dbReference type="PANTHER" id="PTHR48079:SF6">
    <property type="entry name" value="NAD(P)-BINDING DOMAIN-CONTAINING PROTEIN-RELATED"/>
    <property type="match status" value="1"/>
</dbReference>
<dbReference type="InterPro" id="IPR008030">
    <property type="entry name" value="NmrA-like"/>
</dbReference>
<organism evidence="2 3">
    <name type="scientific">Paucibacter sediminis</name>
    <dbReference type="NCBI Taxonomy" id="3019553"/>
    <lineage>
        <taxon>Bacteria</taxon>
        <taxon>Pseudomonadati</taxon>
        <taxon>Pseudomonadota</taxon>
        <taxon>Betaproteobacteria</taxon>
        <taxon>Burkholderiales</taxon>
        <taxon>Sphaerotilaceae</taxon>
        <taxon>Roseateles</taxon>
    </lineage>
</organism>
<accession>A0AA95NCQ7</accession>
<dbReference type="PANTHER" id="PTHR48079">
    <property type="entry name" value="PROTEIN YEEZ"/>
    <property type="match status" value="1"/>
</dbReference>
<dbReference type="KEGG" id="pais:PFX98_12570"/>
<protein>
    <submittedName>
        <fullName evidence="2">NAD(P)H-binding protein</fullName>
    </submittedName>
</protein>
<gene>
    <name evidence="2" type="ORF">PFX98_12570</name>
</gene>
<proteinExistence type="predicted"/>
<feature type="domain" description="NmrA-like" evidence="1">
    <location>
        <begin position="1"/>
        <end position="79"/>
    </location>
</feature>
<dbReference type="SUPFAM" id="SSF51735">
    <property type="entry name" value="NAD(P)-binding Rossmann-fold domains"/>
    <property type="match status" value="1"/>
</dbReference>
<dbReference type="GO" id="GO:0005737">
    <property type="term" value="C:cytoplasm"/>
    <property type="evidence" value="ECO:0007669"/>
    <property type="project" value="TreeGrafter"/>
</dbReference>
<dbReference type="Gene3D" id="3.40.50.720">
    <property type="entry name" value="NAD(P)-binding Rossmann-like Domain"/>
    <property type="match status" value="1"/>
</dbReference>
<dbReference type="RefSeq" id="WP_285230849.1">
    <property type="nucleotide sequence ID" value="NZ_CP116346.1"/>
</dbReference>
<evidence type="ECO:0000313" key="2">
    <source>
        <dbReference type="EMBL" id="WIT09779.1"/>
    </source>
</evidence>
<name>A0AA95NCQ7_9BURK</name>
<dbReference type="GO" id="GO:0004029">
    <property type="term" value="F:aldehyde dehydrogenase (NAD+) activity"/>
    <property type="evidence" value="ECO:0007669"/>
    <property type="project" value="TreeGrafter"/>
</dbReference>
<keyword evidence="3" id="KW-1185">Reference proteome</keyword>
<dbReference type="InterPro" id="IPR036291">
    <property type="entry name" value="NAD(P)-bd_dom_sf"/>
</dbReference>
<dbReference type="Proteomes" id="UP001177769">
    <property type="component" value="Chromosome"/>
</dbReference>
<dbReference type="Pfam" id="PF05368">
    <property type="entry name" value="NmrA"/>
    <property type="match status" value="1"/>
</dbReference>
<evidence type="ECO:0000313" key="3">
    <source>
        <dbReference type="Proteomes" id="UP001177769"/>
    </source>
</evidence>
<dbReference type="EMBL" id="CP116346">
    <property type="protein sequence ID" value="WIT09779.1"/>
    <property type="molecule type" value="Genomic_DNA"/>
</dbReference>
<reference evidence="2" key="1">
    <citation type="submission" date="2023-01" db="EMBL/GenBank/DDBJ databases">
        <title>Whole genome sequence of Paucibacter sp. S2-9 isolated from pond sediment.</title>
        <authorList>
            <person name="Jung J.Y."/>
        </authorList>
    </citation>
    <scope>NUCLEOTIDE SEQUENCE</scope>
    <source>
        <strain evidence="2">S2-9</strain>
    </source>
</reference>
<evidence type="ECO:0000259" key="1">
    <source>
        <dbReference type="Pfam" id="PF05368"/>
    </source>
</evidence>
<sequence>MQQTVLILGATGRLGQQLTHAFANAGWRTLAQSRKPLPAALAASPGVAWLEGDALASAQLLHAAQGASVVINALNPPYTEWERLALPLARAAQDLALRLGALLMLPGNVYNFGNELPALLRVDTPEVGNTSKARIRIAIEAGMAAAAGQGLDSVVLRAGDFFGGAQGGSWFDLAIASRLQRGKLVYPGPLDVQHAWAYLPDLARCFVRLAAQREQLRGHRRLHFAGHAIEGQVLLEAMQSICARPIEAGTLPWGLIRLAAPLLPSWRALLEMRYLWQRPHALDDGELRQLIGTPPRTALGLALRLSLRELGQGGLLRNAELAPA</sequence>